<dbReference type="InterPro" id="IPR029044">
    <property type="entry name" value="Nucleotide-diphossugar_trans"/>
</dbReference>
<dbReference type="PANTHER" id="PTHR10859">
    <property type="entry name" value="GLYCOSYL TRANSFERASE"/>
    <property type="match status" value="1"/>
</dbReference>
<keyword evidence="1" id="KW-0175">Coiled coil</keyword>
<dbReference type="Pfam" id="PF00535">
    <property type="entry name" value="Glycos_transf_2"/>
    <property type="match status" value="1"/>
</dbReference>
<dbReference type="PANTHER" id="PTHR10859:SF91">
    <property type="entry name" value="DOLICHYL-PHOSPHATE BETA-GLUCOSYLTRANSFERASE"/>
    <property type="match status" value="1"/>
</dbReference>
<dbReference type="Gene3D" id="3.90.550.10">
    <property type="entry name" value="Spore Coat Polysaccharide Biosynthesis Protein SpsA, Chain A"/>
    <property type="match status" value="1"/>
</dbReference>
<dbReference type="Proteomes" id="UP001140258">
    <property type="component" value="Unassembled WGS sequence"/>
</dbReference>
<evidence type="ECO:0000259" key="2">
    <source>
        <dbReference type="Pfam" id="PF00535"/>
    </source>
</evidence>
<gene>
    <name evidence="3" type="ORF">M2325_001515</name>
</gene>
<reference evidence="3" key="1">
    <citation type="submission" date="2022-08" db="EMBL/GenBank/DDBJ databases">
        <title>Genomic Encyclopedia of Type Strains, Phase V (KMG-V): Genome sequencing to study the core and pangenomes of soil and plant-associated prokaryotes.</title>
        <authorList>
            <person name="Whitman W."/>
        </authorList>
    </citation>
    <scope>NUCLEOTIDE SEQUENCE</scope>
    <source>
        <strain evidence="3">PS</strain>
    </source>
</reference>
<dbReference type="CDD" id="cd04179">
    <property type="entry name" value="DPM_DPG-synthase_like"/>
    <property type="match status" value="1"/>
</dbReference>
<evidence type="ECO:0000256" key="1">
    <source>
        <dbReference type="SAM" id="Coils"/>
    </source>
</evidence>
<name>A0ABT2EXW7_METVO</name>
<evidence type="ECO:0000313" key="4">
    <source>
        <dbReference type="Proteomes" id="UP001140258"/>
    </source>
</evidence>
<dbReference type="InterPro" id="IPR001173">
    <property type="entry name" value="Glyco_trans_2-like"/>
</dbReference>
<feature type="coiled-coil region" evidence="1">
    <location>
        <begin position="42"/>
        <end position="69"/>
    </location>
</feature>
<dbReference type="SUPFAM" id="SSF53448">
    <property type="entry name" value="Nucleotide-diphospho-sugar transferases"/>
    <property type="match status" value="1"/>
</dbReference>
<dbReference type="EMBL" id="JANUCQ010000004">
    <property type="protein sequence ID" value="MCS3922805.1"/>
    <property type="molecule type" value="Genomic_DNA"/>
</dbReference>
<evidence type="ECO:0000313" key="3">
    <source>
        <dbReference type="EMBL" id="MCS3922805.1"/>
    </source>
</evidence>
<feature type="domain" description="Glycosyltransferase 2-like" evidence="2">
    <location>
        <begin position="8"/>
        <end position="183"/>
    </location>
</feature>
<protein>
    <submittedName>
        <fullName evidence="3">Glycosyltransferase involved in cell wall biosynthesis</fullName>
    </submittedName>
</protein>
<proteinExistence type="predicted"/>
<organism evidence="3 4">
    <name type="scientific">Methanococcus voltae PS</name>
    <dbReference type="NCBI Taxonomy" id="523842"/>
    <lineage>
        <taxon>Archaea</taxon>
        <taxon>Methanobacteriati</taxon>
        <taxon>Methanobacteriota</taxon>
        <taxon>Methanomada group</taxon>
        <taxon>Methanococci</taxon>
        <taxon>Methanococcales</taxon>
        <taxon>Methanococcaceae</taxon>
        <taxon>Methanococcus</taxon>
    </lineage>
</organism>
<keyword evidence="4" id="KW-1185">Reference proteome</keyword>
<accession>A0ABT2EXW7</accession>
<sequence>MADKLIYLIIPAYNEEKMIKNVVNNLQNHNYDNIIIVDDGSKDNTYKIMKELEEESKQNNNNNNNNNNNKVIAIKHEQNKGVGGATITGLKKAYELGADIAVTFDADGQHAPDDIAKVIQPIINDSKEYVVGSRIKNPKEFKNMPLTKKVGNLGLSFITFLLGGYYVTDSQSGLRAFSKSALKVLSEQLRAKRYETCSEALIIAKKNKLNIGEVPIKTIYTEYSMARGTNVMIGFKIFYRLLMLKMGKVLD</sequence>
<dbReference type="RefSeq" id="WP_259052488.1">
    <property type="nucleotide sequence ID" value="NZ_JANUCQ010000004.1"/>
</dbReference>
<comment type="caution">
    <text evidence="3">The sequence shown here is derived from an EMBL/GenBank/DDBJ whole genome shotgun (WGS) entry which is preliminary data.</text>
</comment>